<evidence type="ECO:0000259" key="2">
    <source>
        <dbReference type="Pfam" id="PF02579"/>
    </source>
</evidence>
<dbReference type="Proteomes" id="UP000032427">
    <property type="component" value="Chromosome 1"/>
</dbReference>
<dbReference type="STRING" id="80852.AWOD_I_1221"/>
<evidence type="ECO:0000256" key="1">
    <source>
        <dbReference type="ARBA" id="ARBA00023231"/>
    </source>
</evidence>
<dbReference type="InterPro" id="IPR003731">
    <property type="entry name" value="Di-Nase_FeMo-co_biosynth"/>
</dbReference>
<organism evidence="3 4">
    <name type="scientific">Aliivibrio wodanis</name>
    <dbReference type="NCBI Taxonomy" id="80852"/>
    <lineage>
        <taxon>Bacteria</taxon>
        <taxon>Pseudomonadati</taxon>
        <taxon>Pseudomonadota</taxon>
        <taxon>Gammaproteobacteria</taxon>
        <taxon>Vibrionales</taxon>
        <taxon>Vibrionaceae</taxon>
        <taxon>Aliivibrio</taxon>
    </lineage>
</organism>
<evidence type="ECO:0000313" key="4">
    <source>
        <dbReference type="Proteomes" id="UP000032427"/>
    </source>
</evidence>
<sequence>MIFAIPYQNERIAGHFSKADAFVFTDKQQSTTKENPALNSSNCGGKKDLLALLKSQKTNTVLVRNIGQKMLAKLLNADIRVFRTSNRISLDTLQLSELTELTNASQGRPCKNSKQHCCKKYTSIKPTTLKPLQKISEKFTVLGVKQ</sequence>
<dbReference type="EMBL" id="LN554846">
    <property type="protein sequence ID" value="CED71305.1"/>
    <property type="molecule type" value="Genomic_DNA"/>
</dbReference>
<dbReference type="PATRIC" id="fig|80852.17.peg.1256"/>
<protein>
    <recommendedName>
        <fullName evidence="2">Dinitrogenase iron-molybdenum cofactor biosynthesis domain-containing protein</fullName>
    </recommendedName>
</protein>
<dbReference type="Pfam" id="PF02579">
    <property type="entry name" value="Nitro_FeMo-Co"/>
    <property type="match status" value="1"/>
</dbReference>
<keyword evidence="4" id="KW-1185">Reference proteome</keyword>
<dbReference type="InterPro" id="IPR036105">
    <property type="entry name" value="DiNase_FeMo-co_biosyn_sf"/>
</dbReference>
<accession>A0A090ISK2</accession>
<dbReference type="AlphaFoldDB" id="A0A090ISK2"/>
<dbReference type="SUPFAM" id="SSF53146">
    <property type="entry name" value="Nitrogenase accessory factor-like"/>
    <property type="match status" value="1"/>
</dbReference>
<reference evidence="4" key="1">
    <citation type="submission" date="2014-09" db="EMBL/GenBank/DDBJ databases">
        <authorList>
            <person name="Hjerde E."/>
        </authorList>
    </citation>
    <scope>NUCLEOTIDE SEQUENCE [LARGE SCALE GENOMIC DNA]</scope>
    <source>
        <strain evidence="4">06/09/139</strain>
    </source>
</reference>
<name>A0A090ISK2_9GAMM</name>
<proteinExistence type="predicted"/>
<dbReference type="Gene3D" id="3.30.420.130">
    <property type="entry name" value="Dinitrogenase iron-molybdenum cofactor biosynthesis domain"/>
    <property type="match status" value="1"/>
</dbReference>
<evidence type="ECO:0000313" key="3">
    <source>
        <dbReference type="EMBL" id="CED71305.1"/>
    </source>
</evidence>
<dbReference type="HOGENOM" id="CLU_111580_2_0_6"/>
<feature type="domain" description="Dinitrogenase iron-molybdenum cofactor biosynthesis" evidence="2">
    <location>
        <begin position="9"/>
        <end position="85"/>
    </location>
</feature>
<gene>
    <name evidence="3" type="ORF">AWOD_I_1221</name>
</gene>
<dbReference type="KEGG" id="awd:AWOD_I_1221"/>
<dbReference type="GeneID" id="28540785"/>
<dbReference type="OrthoDB" id="6215304at2"/>
<keyword evidence="1" id="KW-0535">Nitrogen fixation</keyword>